<dbReference type="PANTHER" id="PTHR42718:SF49">
    <property type="entry name" value="EXPORT PROTEIN"/>
    <property type="match status" value="1"/>
</dbReference>
<evidence type="ECO:0000256" key="4">
    <source>
        <dbReference type="ARBA" id="ARBA00023136"/>
    </source>
</evidence>
<keyword evidence="8" id="KW-1185">Reference proteome</keyword>
<dbReference type="SUPFAM" id="SSF103473">
    <property type="entry name" value="MFS general substrate transporter"/>
    <property type="match status" value="2"/>
</dbReference>
<dbReference type="GO" id="GO:0022857">
    <property type="term" value="F:transmembrane transporter activity"/>
    <property type="evidence" value="ECO:0007669"/>
    <property type="project" value="InterPro"/>
</dbReference>
<feature type="transmembrane region" description="Helical" evidence="5">
    <location>
        <begin position="395"/>
        <end position="414"/>
    </location>
</feature>
<feature type="transmembrane region" description="Helical" evidence="5">
    <location>
        <begin position="220"/>
        <end position="236"/>
    </location>
</feature>
<dbReference type="OrthoDB" id="2414439at2"/>
<feature type="transmembrane region" description="Helical" evidence="5">
    <location>
        <begin position="189"/>
        <end position="208"/>
    </location>
</feature>
<dbReference type="GO" id="GO:0016020">
    <property type="term" value="C:membrane"/>
    <property type="evidence" value="ECO:0007669"/>
    <property type="project" value="UniProtKB-SubCell"/>
</dbReference>
<dbReference type="InterPro" id="IPR011701">
    <property type="entry name" value="MFS"/>
</dbReference>
<keyword evidence="2 5" id="KW-0812">Transmembrane</keyword>
<evidence type="ECO:0000256" key="2">
    <source>
        <dbReference type="ARBA" id="ARBA00022692"/>
    </source>
</evidence>
<sequence length="502" mass="52729">MGFVPLILLAIFVVPSSISGTAIALPAIARDTNADLTLLHWVVNAFNLTFACLTLVWGALSDQLGRKRCFLAGVVIYGVGSFISGMSPNIIVLDIGRALAGAGAAAVFSCGIALLSSNFEGNKRVKVFALFGTVAGLGVSLGPTLSGLLLDTLGWRVIFYTHLTLLSVILIWSKSIPRDEISAEGRLKFDYLGALFFAGALFSLILAIVQSSQWGWQDPGTAALVLLSAGLFVVFWQQEKRHPAPMLDLSLLTSRAFIGYSLITVAGSFGFVTLLTYFPTYVTSVLQMSATAAGLTMLLLTAPLLVFPNVAGRLLAGGVPASIVVMSSLGCLLVGVLSLAWISEPNLQFVYLVVPLLLIGAGFGLTAGMVDALALQVVPERKSGMAAGLLNTFRLGSEAIAVSLYGSVLATLLHDQLNAELSVLTGDAATLRGWVNDIAAGKLNTTIPISDAMSVERILQVTIHGYDGAFHGVLWLLVSVLLILAVVIGLLIRDAQGRSAAG</sequence>
<name>A0A165XQD4_9HYPH</name>
<dbReference type="EMBL" id="LMCB01000024">
    <property type="protein sequence ID" value="KZL17939.1"/>
    <property type="molecule type" value="Genomic_DNA"/>
</dbReference>
<feature type="transmembrane region" description="Helical" evidence="5">
    <location>
        <begin position="284"/>
        <end position="307"/>
    </location>
</feature>
<evidence type="ECO:0000313" key="8">
    <source>
        <dbReference type="Proteomes" id="UP000076577"/>
    </source>
</evidence>
<feature type="transmembrane region" description="Helical" evidence="5">
    <location>
        <begin position="319"/>
        <end position="343"/>
    </location>
</feature>
<dbReference type="AlphaFoldDB" id="A0A165XQD4"/>
<keyword evidence="3 5" id="KW-1133">Transmembrane helix</keyword>
<evidence type="ECO:0000256" key="3">
    <source>
        <dbReference type="ARBA" id="ARBA00022989"/>
    </source>
</evidence>
<dbReference type="Pfam" id="PF07690">
    <property type="entry name" value="MFS_1"/>
    <property type="match status" value="2"/>
</dbReference>
<comment type="subcellular location">
    <subcellularLocation>
        <location evidence="1">Membrane</location>
        <topology evidence="1">Multi-pass membrane protein</topology>
    </subcellularLocation>
</comment>
<feature type="domain" description="Major facilitator superfamily (MFS) profile" evidence="6">
    <location>
        <begin position="1"/>
        <end position="496"/>
    </location>
</feature>
<dbReference type="InterPro" id="IPR020846">
    <property type="entry name" value="MFS_dom"/>
</dbReference>
<feature type="transmembrane region" description="Helical" evidence="5">
    <location>
        <begin position="69"/>
        <end position="92"/>
    </location>
</feature>
<protein>
    <submittedName>
        <fullName evidence="7">Multidrug resistance protein stp</fullName>
    </submittedName>
</protein>
<feature type="transmembrane region" description="Helical" evidence="5">
    <location>
        <begin position="157"/>
        <end position="177"/>
    </location>
</feature>
<dbReference type="Proteomes" id="UP000076577">
    <property type="component" value="Unassembled WGS sequence"/>
</dbReference>
<keyword evidence="4 5" id="KW-0472">Membrane</keyword>
<dbReference type="PROSITE" id="PS50850">
    <property type="entry name" value="MFS"/>
    <property type="match status" value="1"/>
</dbReference>
<dbReference type="PATRIC" id="fig|989403.3.peg.2866"/>
<feature type="transmembrane region" description="Helical" evidence="5">
    <location>
        <begin position="98"/>
        <end position="115"/>
    </location>
</feature>
<reference evidence="7 8" key="1">
    <citation type="journal article" date="2016" name="Front. Microbiol.">
        <title>Comparative Genomic Analysis Reveals a Diverse Repertoire of Genes Involved in Prokaryote-Eukaryote Interactions within the Pseudovibrio Genus.</title>
        <authorList>
            <person name="Romano S."/>
            <person name="Fernandez-Guerra A."/>
            <person name="Reen F.J."/>
            <person name="Glockner F.O."/>
            <person name="Crowley S.P."/>
            <person name="O'Sullivan O."/>
            <person name="Cotter P.D."/>
            <person name="Adams C."/>
            <person name="Dobson A.D."/>
            <person name="O'Gara F."/>
        </authorList>
    </citation>
    <scope>NUCLEOTIDE SEQUENCE [LARGE SCALE GENOMIC DNA]</scope>
    <source>
        <strain evidence="7 8">Ad2</strain>
    </source>
</reference>
<feature type="transmembrane region" description="Helical" evidence="5">
    <location>
        <begin position="40"/>
        <end position="60"/>
    </location>
</feature>
<accession>A0A165XQD4</accession>
<dbReference type="CDD" id="cd17321">
    <property type="entry name" value="MFS_MMR_MDR_like"/>
    <property type="match status" value="1"/>
</dbReference>
<feature type="transmembrane region" description="Helical" evidence="5">
    <location>
        <begin position="473"/>
        <end position="492"/>
    </location>
</feature>
<feature type="transmembrane region" description="Helical" evidence="5">
    <location>
        <begin position="349"/>
        <end position="374"/>
    </location>
</feature>
<evidence type="ECO:0000256" key="1">
    <source>
        <dbReference type="ARBA" id="ARBA00004141"/>
    </source>
</evidence>
<feature type="transmembrane region" description="Helical" evidence="5">
    <location>
        <begin position="127"/>
        <end position="145"/>
    </location>
</feature>
<dbReference type="STRING" id="989403.SAMN05421798_106308"/>
<organism evidence="7 8">
    <name type="scientific">Pseudovibrio axinellae</name>
    <dbReference type="NCBI Taxonomy" id="989403"/>
    <lineage>
        <taxon>Bacteria</taxon>
        <taxon>Pseudomonadati</taxon>
        <taxon>Pseudomonadota</taxon>
        <taxon>Alphaproteobacteria</taxon>
        <taxon>Hyphomicrobiales</taxon>
        <taxon>Stappiaceae</taxon>
        <taxon>Pseudovibrio</taxon>
    </lineage>
</organism>
<evidence type="ECO:0000313" key="7">
    <source>
        <dbReference type="EMBL" id="KZL17939.1"/>
    </source>
</evidence>
<evidence type="ECO:0000256" key="5">
    <source>
        <dbReference type="SAM" id="Phobius"/>
    </source>
</evidence>
<dbReference type="InterPro" id="IPR036259">
    <property type="entry name" value="MFS_trans_sf"/>
</dbReference>
<gene>
    <name evidence="7" type="primary">stp_2</name>
    <name evidence="7" type="ORF">PsAD2_02672</name>
</gene>
<feature type="transmembrane region" description="Helical" evidence="5">
    <location>
        <begin position="257"/>
        <end position="278"/>
    </location>
</feature>
<dbReference type="Gene3D" id="1.20.1720.10">
    <property type="entry name" value="Multidrug resistance protein D"/>
    <property type="match status" value="2"/>
</dbReference>
<dbReference type="PANTHER" id="PTHR42718">
    <property type="entry name" value="MAJOR FACILITATOR SUPERFAMILY MULTIDRUG TRANSPORTER MFSC"/>
    <property type="match status" value="1"/>
</dbReference>
<evidence type="ECO:0000259" key="6">
    <source>
        <dbReference type="PROSITE" id="PS50850"/>
    </source>
</evidence>
<comment type="caution">
    <text evidence="7">The sequence shown here is derived from an EMBL/GenBank/DDBJ whole genome shotgun (WGS) entry which is preliminary data.</text>
</comment>
<proteinExistence type="predicted"/>